<keyword evidence="2" id="KW-1185">Reference proteome</keyword>
<dbReference type="Proteomes" id="UP000606194">
    <property type="component" value="Unassembled WGS sequence"/>
</dbReference>
<sequence length="63" mass="6994">MHTAEPEHALLGEVAYPDYQADRPRCQAQTVGEMVGEVGHEHVEAEIDAELVDHQQLKDQASL</sequence>
<accession>A0A918L6D4</accession>
<organism evidence="1 2">
    <name type="scientific">Streptomyces humidus</name>
    <dbReference type="NCBI Taxonomy" id="52259"/>
    <lineage>
        <taxon>Bacteria</taxon>
        <taxon>Bacillati</taxon>
        <taxon>Actinomycetota</taxon>
        <taxon>Actinomycetes</taxon>
        <taxon>Kitasatosporales</taxon>
        <taxon>Streptomycetaceae</taxon>
        <taxon>Streptomyces</taxon>
    </lineage>
</organism>
<comment type="caution">
    <text evidence="1">The sequence shown here is derived from an EMBL/GenBank/DDBJ whole genome shotgun (WGS) entry which is preliminary data.</text>
</comment>
<reference evidence="1" key="1">
    <citation type="journal article" date="2014" name="Int. J. Syst. Evol. Microbiol.">
        <title>Complete genome sequence of Corynebacterium casei LMG S-19264T (=DSM 44701T), isolated from a smear-ripened cheese.</title>
        <authorList>
            <consortium name="US DOE Joint Genome Institute (JGI-PGF)"/>
            <person name="Walter F."/>
            <person name="Albersmeier A."/>
            <person name="Kalinowski J."/>
            <person name="Ruckert C."/>
        </authorList>
    </citation>
    <scope>NUCLEOTIDE SEQUENCE</scope>
    <source>
        <strain evidence="1">JCM 4386</strain>
    </source>
</reference>
<name>A0A918L6D4_9ACTN</name>
<dbReference type="EMBL" id="BMTL01000026">
    <property type="protein sequence ID" value="GGS10017.1"/>
    <property type="molecule type" value="Genomic_DNA"/>
</dbReference>
<protein>
    <submittedName>
        <fullName evidence="1">Uncharacterized protein</fullName>
    </submittedName>
</protein>
<evidence type="ECO:0000313" key="1">
    <source>
        <dbReference type="EMBL" id="GGS10017.1"/>
    </source>
</evidence>
<reference evidence="1" key="2">
    <citation type="submission" date="2020-09" db="EMBL/GenBank/DDBJ databases">
        <authorList>
            <person name="Sun Q."/>
            <person name="Ohkuma M."/>
        </authorList>
    </citation>
    <scope>NUCLEOTIDE SEQUENCE</scope>
    <source>
        <strain evidence="1">JCM 4386</strain>
    </source>
</reference>
<proteinExistence type="predicted"/>
<evidence type="ECO:0000313" key="2">
    <source>
        <dbReference type="Proteomes" id="UP000606194"/>
    </source>
</evidence>
<dbReference type="AlphaFoldDB" id="A0A918L6D4"/>
<gene>
    <name evidence="1" type="ORF">GCM10010269_56410</name>
</gene>